<feature type="region of interest" description="Disordered" evidence="1">
    <location>
        <begin position="950"/>
        <end position="973"/>
    </location>
</feature>
<accession>A0A8J2SQ67</accession>
<proteinExistence type="predicted"/>
<evidence type="ECO:0000256" key="1">
    <source>
        <dbReference type="SAM" id="MobiDB-lite"/>
    </source>
</evidence>
<feature type="region of interest" description="Disordered" evidence="1">
    <location>
        <begin position="1"/>
        <end position="20"/>
    </location>
</feature>
<feature type="region of interest" description="Disordered" evidence="1">
    <location>
        <begin position="897"/>
        <end position="918"/>
    </location>
</feature>
<feature type="compositionally biased region" description="Basic and acidic residues" evidence="1">
    <location>
        <begin position="811"/>
        <end position="823"/>
    </location>
</feature>
<dbReference type="OrthoDB" id="10682313at2759"/>
<dbReference type="EMBL" id="CAKKNE010000003">
    <property type="protein sequence ID" value="CAH0372226.1"/>
    <property type="molecule type" value="Genomic_DNA"/>
</dbReference>
<feature type="compositionally biased region" description="Basic and acidic residues" evidence="1">
    <location>
        <begin position="672"/>
        <end position="803"/>
    </location>
</feature>
<feature type="region of interest" description="Disordered" evidence="1">
    <location>
        <begin position="599"/>
        <end position="846"/>
    </location>
</feature>
<gene>
    <name evidence="2" type="ORF">PECAL_3P22090</name>
</gene>
<feature type="region of interest" description="Disordered" evidence="1">
    <location>
        <begin position="458"/>
        <end position="558"/>
    </location>
</feature>
<feature type="compositionally biased region" description="Basic and acidic residues" evidence="1">
    <location>
        <begin position="625"/>
        <end position="664"/>
    </location>
</feature>
<feature type="compositionally biased region" description="Basic and acidic residues" evidence="1">
    <location>
        <begin position="605"/>
        <end position="618"/>
    </location>
</feature>
<feature type="compositionally biased region" description="Pro residues" evidence="1">
    <location>
        <begin position="900"/>
        <end position="909"/>
    </location>
</feature>
<name>A0A8J2SQ67_9STRA</name>
<evidence type="ECO:0000313" key="3">
    <source>
        <dbReference type="Proteomes" id="UP000789595"/>
    </source>
</evidence>
<evidence type="ECO:0000313" key="2">
    <source>
        <dbReference type="EMBL" id="CAH0372226.1"/>
    </source>
</evidence>
<reference evidence="2" key="1">
    <citation type="submission" date="2021-11" db="EMBL/GenBank/DDBJ databases">
        <authorList>
            <consortium name="Genoscope - CEA"/>
            <person name="William W."/>
        </authorList>
    </citation>
    <scope>NUCLEOTIDE SEQUENCE</scope>
</reference>
<feature type="region of interest" description="Disordered" evidence="1">
    <location>
        <begin position="101"/>
        <end position="124"/>
    </location>
</feature>
<dbReference type="Proteomes" id="UP000789595">
    <property type="component" value="Unassembled WGS sequence"/>
</dbReference>
<organism evidence="2 3">
    <name type="scientific">Pelagomonas calceolata</name>
    <dbReference type="NCBI Taxonomy" id="35677"/>
    <lineage>
        <taxon>Eukaryota</taxon>
        <taxon>Sar</taxon>
        <taxon>Stramenopiles</taxon>
        <taxon>Ochrophyta</taxon>
        <taxon>Pelagophyceae</taxon>
        <taxon>Pelagomonadales</taxon>
        <taxon>Pelagomonadaceae</taxon>
        <taxon>Pelagomonas</taxon>
    </lineage>
</organism>
<protein>
    <submittedName>
        <fullName evidence="2">Uncharacterized protein</fullName>
    </submittedName>
</protein>
<feature type="compositionally biased region" description="Basic and acidic residues" evidence="1">
    <location>
        <begin position="458"/>
        <end position="499"/>
    </location>
</feature>
<keyword evidence="3" id="KW-1185">Reference proteome</keyword>
<sequence length="1369" mass="150022">MAAEDEGDGPVAALLRDGLDAEAPAEPAAALRQSVNTSWDASAERAALRDNLNAYLTREAAAYSGKENQWKNAQGEKSELAATQAKLLREAEELRRREELALVAKRERDAREQDRKRATDEREAALGALSQTLESHFTRLGADEANAARRQAELRARSDEAAARLEEVKAQDLQRRQAAAWLREEMVRSELEREEREAAIAATEATLRDELKRARDEREAAVATQTAAEGRHATAQMREDACLDREEAVEKRELGMDAMEAYLAAREAFAAEDERARHTLARDVDARAHAIAAADTLSKQRLAALGAKSEQLAATRDDLEALALKADERSRMADDRERQAQLAEERAKEEQARALALLAEAEAKRREAEKALEDALREAARKAEEALEKREALDREAELERRRLLELAEAKRRDLEKQYADELRKASDEAAGKRKQLENDILKRMDKLDDLKKEHEEKIESERARLHDLARHGEEQRREMLKDVSERAKDVAAREERVRTQKPRIITQTVTHHKEQPSLGAFGSYEPAASPAPTRSPPPSYGAQPTPAADPFTDPYDVAEAKAEDLYVEGETQEVVPQRKPRIGLGALAKLGGAASRARKAAAKKAREAEERAKKEAEAAAAKEAAAKREAEEAAAREAKAQAEAAEAARAEEEAKRLAEEAAAREAAALKAAEEAARAEEEAKREAEAAAAREAKAQEEAAEAARKLEELKRQEADAARIAEAEALAKEAAEKERKAQEASDEADRIAAEKAEAERIAQERADAEAKEKEEADRIAAEKAEAERLLKEQAEAEAKKSDEADRLAAAAAKASDDADKAQKEAEEKADEAEEAVERETEGEGILPAARTIGLGAVEQLGGVQRSVQHRARSPPAPTSPYAGAEAYTLAYSGAPPSQILAGAPPPLPPPVRNPTGPTSARENALEARELALEERLRYVEAMLAAKTRMEGSVSRGAASRHPWIEPRSAEPPAPGNDAGEVVAWCRRVGEALNSQQLAAHDAVKHAHHQIKLTAAPASGGNAWALLPRDVRHALRDAVQQGDAVRRAVTDLQAVLVRRFLRLCSQKDGHEPDSALKDALRVVRGAASREVVRRKALCAALHDAQYKAAEGVLKRIRDRPPSASVARDLFRLRKNRFDALRLRTPAAKARFAAATAKWSSAEFRRLLRQLALQFNGDRARAFPGGGASSLEPGVFYGFEDAAQAHAPAPRVECRFDDDGDDGGHANRAALVFQSPKDLVNCFEALENDGRLDIVAVSNGFLNSLKDVADENTKPTSAPHEVALAVDLLRQGILCDVRLRLRALERPQRHLGSLAFLADASTHEEILLPIWPDVCHYDGWSPNISARDRVPTVAKSVDFAPRDYRKPARWGQTN</sequence>
<comment type="caution">
    <text evidence="2">The sequence shown here is derived from an EMBL/GenBank/DDBJ whole genome shotgun (WGS) entry which is preliminary data.</text>
</comment>